<name>A0A643BYL6_BALPH</name>
<gene>
    <name evidence="2" type="ORF">E2I00_000019</name>
</gene>
<dbReference type="AlphaFoldDB" id="A0A643BYL6"/>
<reference evidence="2 3" key="1">
    <citation type="journal article" date="2019" name="PLoS ONE">
        <title>Genomic analyses reveal an absence of contemporary introgressive admixture between fin whales and blue whales, despite known hybrids.</title>
        <authorList>
            <person name="Westbury M.V."/>
            <person name="Petersen B."/>
            <person name="Lorenzen E.D."/>
        </authorList>
    </citation>
    <scope>NUCLEOTIDE SEQUENCE [LARGE SCALE GENOMIC DNA]</scope>
    <source>
        <strain evidence="2">FinWhale-01</strain>
    </source>
</reference>
<feature type="region of interest" description="Disordered" evidence="1">
    <location>
        <begin position="25"/>
        <end position="80"/>
    </location>
</feature>
<protein>
    <submittedName>
        <fullName evidence="2">Uncharacterized protein</fullName>
    </submittedName>
</protein>
<sequence length="80" mass="8300">AHGQEGRADPSELCKETHLGHGLRCPPRLVRLGPPATGGKQLGPPATGGKQLRQAVLESGSDMDVAGPGRVPVAWLQSDE</sequence>
<dbReference type="EMBL" id="SGJD01003496">
    <property type="protein sequence ID" value="KAB0392862.1"/>
    <property type="molecule type" value="Genomic_DNA"/>
</dbReference>
<feature type="non-terminal residue" evidence="2">
    <location>
        <position position="1"/>
    </location>
</feature>
<dbReference type="OrthoDB" id="10496928at2759"/>
<evidence type="ECO:0000313" key="2">
    <source>
        <dbReference type="EMBL" id="KAB0392862.1"/>
    </source>
</evidence>
<evidence type="ECO:0000256" key="1">
    <source>
        <dbReference type="SAM" id="MobiDB-lite"/>
    </source>
</evidence>
<proteinExistence type="predicted"/>
<keyword evidence="3" id="KW-1185">Reference proteome</keyword>
<feature type="compositionally biased region" description="Basic and acidic residues" evidence="1">
    <location>
        <begin position="1"/>
        <end position="19"/>
    </location>
</feature>
<comment type="caution">
    <text evidence="2">The sequence shown here is derived from an EMBL/GenBank/DDBJ whole genome shotgun (WGS) entry which is preliminary data.</text>
</comment>
<evidence type="ECO:0000313" key="3">
    <source>
        <dbReference type="Proteomes" id="UP000437017"/>
    </source>
</evidence>
<feature type="region of interest" description="Disordered" evidence="1">
    <location>
        <begin position="1"/>
        <end position="20"/>
    </location>
</feature>
<organism evidence="2 3">
    <name type="scientific">Balaenoptera physalus</name>
    <name type="common">Fin whale</name>
    <name type="synonym">Balaena physalus</name>
    <dbReference type="NCBI Taxonomy" id="9770"/>
    <lineage>
        <taxon>Eukaryota</taxon>
        <taxon>Metazoa</taxon>
        <taxon>Chordata</taxon>
        <taxon>Craniata</taxon>
        <taxon>Vertebrata</taxon>
        <taxon>Euteleostomi</taxon>
        <taxon>Mammalia</taxon>
        <taxon>Eutheria</taxon>
        <taxon>Laurasiatheria</taxon>
        <taxon>Artiodactyla</taxon>
        <taxon>Whippomorpha</taxon>
        <taxon>Cetacea</taxon>
        <taxon>Mysticeti</taxon>
        <taxon>Balaenopteridae</taxon>
        <taxon>Balaenoptera</taxon>
    </lineage>
</organism>
<dbReference type="Proteomes" id="UP000437017">
    <property type="component" value="Unassembled WGS sequence"/>
</dbReference>
<accession>A0A643BYL6</accession>